<evidence type="ECO:0000313" key="15">
    <source>
        <dbReference type="Proteomes" id="UP000598467"/>
    </source>
</evidence>
<dbReference type="Pfam" id="PF13632">
    <property type="entry name" value="Glyco_trans_2_3"/>
    <property type="match status" value="1"/>
</dbReference>
<dbReference type="SUPFAM" id="SSF53448">
    <property type="entry name" value="Nucleotide-diphospho-sugar transferases"/>
    <property type="match status" value="1"/>
</dbReference>
<gene>
    <name evidence="14" type="primary">mdoH</name>
    <name evidence="14" type="ORF">HK439_06915</name>
</gene>
<evidence type="ECO:0000259" key="13">
    <source>
        <dbReference type="Pfam" id="PF13632"/>
    </source>
</evidence>
<dbReference type="Proteomes" id="UP000598467">
    <property type="component" value="Unassembled WGS sequence"/>
</dbReference>
<accession>A0A926P3J0</accession>
<feature type="transmembrane region" description="Helical" evidence="12">
    <location>
        <begin position="371"/>
        <end position="394"/>
    </location>
</feature>
<dbReference type="EMBL" id="JABFCZ010000006">
    <property type="protein sequence ID" value="MBD1545987.1"/>
    <property type="molecule type" value="Genomic_DNA"/>
</dbReference>
<feature type="transmembrane region" description="Helical" evidence="12">
    <location>
        <begin position="531"/>
        <end position="553"/>
    </location>
</feature>
<dbReference type="CDD" id="cd04191">
    <property type="entry name" value="Glucan_BSP_MdoH"/>
    <property type="match status" value="1"/>
</dbReference>
<dbReference type="InterPro" id="IPR001173">
    <property type="entry name" value="Glyco_trans_2-like"/>
</dbReference>
<keyword evidence="10 12" id="KW-1133">Transmembrane helix</keyword>
<evidence type="ECO:0000256" key="9">
    <source>
        <dbReference type="ARBA" id="ARBA00022692"/>
    </source>
</evidence>
<keyword evidence="6" id="KW-0997">Cell inner membrane</keyword>
<comment type="pathway">
    <text evidence="2">Glycan metabolism; osmoregulated periplasmic glucan (OPG) biosynthesis.</text>
</comment>
<keyword evidence="7" id="KW-0328">Glycosyltransferase</keyword>
<keyword evidence="9 12" id="KW-0812">Transmembrane</keyword>
<organism evidence="14 15">
    <name type="scientific">Roseibium aggregatum</name>
    <dbReference type="NCBI Taxonomy" id="187304"/>
    <lineage>
        <taxon>Bacteria</taxon>
        <taxon>Pseudomonadati</taxon>
        <taxon>Pseudomonadota</taxon>
        <taxon>Alphaproteobacteria</taxon>
        <taxon>Hyphomicrobiales</taxon>
        <taxon>Stappiaceae</taxon>
        <taxon>Roseibium</taxon>
    </lineage>
</organism>
<evidence type="ECO:0000256" key="11">
    <source>
        <dbReference type="ARBA" id="ARBA00023136"/>
    </source>
</evidence>
<keyword evidence="8" id="KW-0808">Transferase</keyword>
<evidence type="ECO:0000256" key="5">
    <source>
        <dbReference type="ARBA" id="ARBA00022475"/>
    </source>
</evidence>
<feature type="transmembrane region" description="Helical" evidence="12">
    <location>
        <begin position="505"/>
        <end position="525"/>
    </location>
</feature>
<evidence type="ECO:0000256" key="3">
    <source>
        <dbReference type="ARBA" id="ARBA00009337"/>
    </source>
</evidence>
<keyword evidence="11 12" id="KW-0472">Membrane</keyword>
<dbReference type="Gene3D" id="3.90.550.10">
    <property type="entry name" value="Spore Coat Polysaccharide Biosynthesis Protein SpsA, Chain A"/>
    <property type="match status" value="1"/>
</dbReference>
<evidence type="ECO:0000256" key="1">
    <source>
        <dbReference type="ARBA" id="ARBA00004429"/>
    </source>
</evidence>
<evidence type="ECO:0000256" key="4">
    <source>
        <dbReference type="ARBA" id="ARBA00020585"/>
    </source>
</evidence>
<evidence type="ECO:0000256" key="10">
    <source>
        <dbReference type="ARBA" id="ARBA00022989"/>
    </source>
</evidence>
<dbReference type="RefSeq" id="WP_190290655.1">
    <property type="nucleotide sequence ID" value="NZ_JABFCZ010000006.1"/>
</dbReference>
<dbReference type="GO" id="GO:0016758">
    <property type="term" value="F:hexosyltransferase activity"/>
    <property type="evidence" value="ECO:0007669"/>
    <property type="project" value="TreeGrafter"/>
</dbReference>
<dbReference type="PANTHER" id="PTHR43867:SF5">
    <property type="entry name" value="GLUCANS BIOSYNTHESIS GLUCOSYLTRANSFERASE H"/>
    <property type="match status" value="1"/>
</dbReference>
<feature type="domain" description="Glycosyltransferase 2-like" evidence="13">
    <location>
        <begin position="196"/>
        <end position="424"/>
    </location>
</feature>
<evidence type="ECO:0000256" key="2">
    <source>
        <dbReference type="ARBA" id="ARBA00005001"/>
    </source>
</evidence>
<evidence type="ECO:0000256" key="6">
    <source>
        <dbReference type="ARBA" id="ARBA00022519"/>
    </source>
</evidence>
<evidence type="ECO:0000256" key="12">
    <source>
        <dbReference type="SAM" id="Phobius"/>
    </source>
</evidence>
<comment type="caution">
    <text evidence="14">The sequence shown here is derived from an EMBL/GenBank/DDBJ whole genome shotgun (WGS) entry which is preliminary data.</text>
</comment>
<sequence length="590" mass="64573">MARTSVLNLPENNRNRFGVSVRRIGAFLLAAGLTVGAASMFGTVAQADGFDWVDVVRIFLIAVSGFWLAWGACTALLGVLFDPPPMPRNDDGPWSKTAVLIPVYNENTSAVFARIEAMFRSLERTGYLSLFDFHVLSDTTNAAIAEAERLAWQRSLLRLQAGGRLYYRHREKNTGRKAGNIADFIRTSGGAYDFMLVLDADSLMDGETIVEMVRRMEAAPGLGLLQTLPQMIGLTSLFGRMLQFSAGFFSPVFTRGVAALQGAEGPFWGHNALIRMRAFAQSCGMAALEGKPPFGGHILSHDTIEAALLARDGWQVRVDPDLQGSFEEGPANLIDYAKRDRRWCQGNLQHTRVLGAPRLKAWSRIAIVQGVFAYLSSPVWLLFLVASLAAPLFAPKPVYFDGRSLFPVFPHPETTVALALLFGVGALLILPKAMLLVRALLKGEARRYGGAFRLVASVVLELLMTSVLAPVHMMFQSRSVFQVLTGGDSGWPAADRDDGSLPFIACLRATWWMALAGAAALIFAWEMTPDLFWWLAPVSVPLVLAPGLLYVTALPAIGRLSRKAGLLLTPYEVERVRLIRDMRLAMESGA</sequence>
<keyword evidence="5" id="KW-1003">Cell membrane</keyword>
<dbReference type="NCBIfam" id="NF003962">
    <property type="entry name" value="PRK05454.2-5"/>
    <property type="match status" value="1"/>
</dbReference>
<evidence type="ECO:0000313" key="14">
    <source>
        <dbReference type="EMBL" id="MBD1545987.1"/>
    </source>
</evidence>
<dbReference type="GO" id="GO:0005886">
    <property type="term" value="C:plasma membrane"/>
    <property type="evidence" value="ECO:0007669"/>
    <property type="project" value="UniProtKB-SubCell"/>
</dbReference>
<evidence type="ECO:0000256" key="7">
    <source>
        <dbReference type="ARBA" id="ARBA00022676"/>
    </source>
</evidence>
<dbReference type="PANTHER" id="PTHR43867">
    <property type="entry name" value="CELLULOSE SYNTHASE CATALYTIC SUBUNIT A [UDP-FORMING]"/>
    <property type="match status" value="1"/>
</dbReference>
<feature type="transmembrane region" description="Helical" evidence="12">
    <location>
        <begin position="414"/>
        <end position="437"/>
    </location>
</feature>
<name>A0A926P3J0_9HYPH</name>
<dbReference type="NCBIfam" id="NF003959">
    <property type="entry name" value="PRK05454.2-2"/>
    <property type="match status" value="1"/>
</dbReference>
<comment type="similarity">
    <text evidence="3">Belongs to the glycosyltransferase 2 family. OpgH subfamily.</text>
</comment>
<evidence type="ECO:0000256" key="8">
    <source>
        <dbReference type="ARBA" id="ARBA00022679"/>
    </source>
</evidence>
<dbReference type="InterPro" id="IPR029044">
    <property type="entry name" value="Nucleotide-diphossugar_trans"/>
</dbReference>
<protein>
    <recommendedName>
        <fullName evidence="4">Glucans biosynthesis glucosyltransferase H</fullName>
    </recommendedName>
</protein>
<dbReference type="AlphaFoldDB" id="A0A926P3J0"/>
<feature type="transmembrane region" description="Helical" evidence="12">
    <location>
        <begin position="57"/>
        <end position="81"/>
    </location>
</feature>
<dbReference type="NCBIfam" id="NF003958">
    <property type="entry name" value="PRK05454.2-1"/>
    <property type="match status" value="1"/>
</dbReference>
<dbReference type="InterPro" id="IPR050321">
    <property type="entry name" value="Glycosyltr_2/OpgH_subfam"/>
</dbReference>
<comment type="subcellular location">
    <subcellularLocation>
        <location evidence="1">Cell inner membrane</location>
        <topology evidence="1">Multi-pass membrane protein</topology>
    </subcellularLocation>
</comment>
<reference evidence="14" key="1">
    <citation type="submission" date="2020-05" db="EMBL/GenBank/DDBJ databases">
        <title>Identification of trans-AT polyketide cluster in two marine bacteria, producers of a novel glutaramide-containing polyketide sesbanimide D and analogs.</title>
        <authorList>
            <person name="Kacar D."/>
            <person name="Rodriguez P."/>
            <person name="Canedo L."/>
            <person name="Gonzalez E."/>
            <person name="Galan B."/>
            <person name="De La Calle F."/>
            <person name="Garcia J.L."/>
        </authorList>
    </citation>
    <scope>NUCLEOTIDE SEQUENCE</scope>
    <source>
        <strain evidence="14">PHM038</strain>
    </source>
</reference>
<proteinExistence type="inferred from homology"/>